<dbReference type="EC" id="3.2.1.143" evidence="2"/>
<reference evidence="10" key="1">
    <citation type="submission" date="2017-01" db="EMBL/GenBank/DDBJ databases">
        <title>Comparative genomics of anhydrobiosis in the tardigrade Hypsibius dujardini.</title>
        <authorList>
            <person name="Yoshida Y."/>
            <person name="Koutsovoulos G."/>
            <person name="Laetsch D."/>
            <person name="Stevens L."/>
            <person name="Kumar S."/>
            <person name="Horikawa D."/>
            <person name="Ishino K."/>
            <person name="Komine S."/>
            <person name="Tomita M."/>
            <person name="Blaxter M."/>
            <person name="Arakawa K."/>
        </authorList>
    </citation>
    <scope>NUCLEOTIDE SEQUENCE [LARGE SCALE GENOMIC DNA]</scope>
    <source>
        <strain evidence="10">Z151</strain>
    </source>
</reference>
<dbReference type="GO" id="GO:0009225">
    <property type="term" value="P:nucleotide-sugar metabolic process"/>
    <property type="evidence" value="ECO:0007669"/>
    <property type="project" value="TreeGrafter"/>
</dbReference>
<dbReference type="GO" id="GO:1990966">
    <property type="term" value="P:ATP generation from poly-ADP-D-ribose"/>
    <property type="evidence" value="ECO:0007669"/>
    <property type="project" value="TreeGrafter"/>
</dbReference>
<dbReference type="GO" id="GO:0005634">
    <property type="term" value="C:nucleus"/>
    <property type="evidence" value="ECO:0007669"/>
    <property type="project" value="TreeGrafter"/>
</dbReference>
<feature type="active site" evidence="4">
    <location>
        <position position="484"/>
    </location>
</feature>
<feature type="active site" evidence="4">
    <location>
        <position position="483"/>
    </location>
</feature>
<feature type="domain" description="PARG catalytic Macro" evidence="7">
    <location>
        <begin position="434"/>
        <end position="639"/>
    </location>
</feature>
<evidence type="ECO:0000313" key="10">
    <source>
        <dbReference type="Proteomes" id="UP000192578"/>
    </source>
</evidence>
<feature type="compositionally biased region" description="Polar residues" evidence="6">
    <location>
        <begin position="37"/>
        <end position="50"/>
    </location>
</feature>
<proteinExistence type="inferred from homology"/>
<feature type="binding site" evidence="5">
    <location>
        <position position="482"/>
    </location>
    <ligand>
        <name>substrate</name>
    </ligand>
</feature>
<evidence type="ECO:0000256" key="5">
    <source>
        <dbReference type="PIRSR" id="PIRSR607724-2"/>
    </source>
</evidence>
<comment type="similarity">
    <text evidence="1">Belongs to the poly(ADP-ribose) glycohydrolase family.</text>
</comment>
<dbReference type="Proteomes" id="UP000192578">
    <property type="component" value="Unassembled WGS sequence"/>
</dbReference>
<dbReference type="InterPro" id="IPR007724">
    <property type="entry name" value="Poly_GlycHdrlase"/>
</dbReference>
<dbReference type="PANTHER" id="PTHR12837">
    <property type="entry name" value="POLY ADP-RIBOSE GLYCOHYDROLASE"/>
    <property type="match status" value="1"/>
</dbReference>
<feature type="active site" evidence="4">
    <location>
        <position position="465"/>
    </location>
</feature>
<dbReference type="Pfam" id="PF05028">
    <property type="entry name" value="PARG_cat_C"/>
    <property type="match status" value="1"/>
</dbReference>
<dbReference type="PANTHER" id="PTHR12837:SF15">
    <property type="entry name" value="POLY(ADP-RIBOSE) GLYCOHYDROLASE"/>
    <property type="match status" value="1"/>
</dbReference>
<accession>A0A9X6RNI3</accession>
<dbReference type="Pfam" id="PF20811">
    <property type="entry name" value="PARG_cat_N"/>
    <property type="match status" value="1"/>
</dbReference>
<evidence type="ECO:0000256" key="6">
    <source>
        <dbReference type="SAM" id="MobiDB-lite"/>
    </source>
</evidence>
<feature type="region of interest" description="Disordered" evidence="6">
    <location>
        <begin position="22"/>
        <end position="50"/>
    </location>
</feature>
<feature type="binding site" evidence="5">
    <location>
        <position position="523"/>
    </location>
    <ligand>
        <name>substrate</name>
    </ligand>
</feature>
<name>A0A9X6RNI3_HYPEX</name>
<dbReference type="EMBL" id="MTYJ01000339">
    <property type="protein sequence ID" value="OWA53691.1"/>
    <property type="molecule type" value="Genomic_DNA"/>
</dbReference>
<evidence type="ECO:0000256" key="2">
    <source>
        <dbReference type="ARBA" id="ARBA00012255"/>
    </source>
</evidence>
<gene>
    <name evidence="9" type="ORF">BV898_18113</name>
</gene>
<feature type="binding site" evidence="5">
    <location>
        <position position="468"/>
    </location>
    <ligand>
        <name>substrate</name>
    </ligand>
</feature>
<dbReference type="OrthoDB" id="1937899at2759"/>
<dbReference type="InterPro" id="IPR048362">
    <property type="entry name" value="PARG_helical"/>
</dbReference>
<sequence length="694" mass="76583">MAEDNHGKQPRHFRQSAITNFFARTLPTPPPTVTGTKRNASSSNVTRQNGGAQTLVSEGWEVLGERQNKHYQHGSFVPDLPAIGVSTTATISVNSMEASAASSFVDRSDDTDDDAGATVGDALKMFEEDDAIRGDPLKASRDGDEMTDASLSVSSSMVVDSESAGGSVPTPDWSGVALSQLTRCLIPSDLRLPSLGPAADHTLMVAVPLVPGKELAPSPSLYNDVWDFDHVRLPSSSRLRRTLHTNGDETVVTRWELIQNNVLRNYQSITDIVPAIASYYTGIFNTAMVTGLVKTVKEELTPQQSHFFVSTLLPFIASLVIELPSSCTQPIPLLKSGMNHTITFSQRQVASLLANAFFCTFPAQKSVDAEREPGTGYPFINFDWLFCSPRAWREKRSQCKSEKLKCIMNYFCRIRDSNPIGLVSYTRRSIILFPEWADSQTLLSKAHITHKGNIEDDGAGCLQVDFANKMIGGGVLQEGCVQEEIRFVLNPELIASRLFTECLLPNEAVIITGAERFSDYSGYGDTFTCAGPHVDNVPRDTWGRRMTQIVAIDAYKFGKTETQYQQEFLLRELNKAYVGFCRGADHVTPDGPLSAVCTGNWGCGAFRGEPRLKFLLQLMACSEAGRDMMYVTFGDARLQEELAAMYEHLVGMNATVGDIFRIISLYHDDVIMKSSNRKKRSSLYSFMYACFNGP</sequence>
<evidence type="ECO:0000259" key="8">
    <source>
        <dbReference type="Pfam" id="PF20811"/>
    </source>
</evidence>
<evidence type="ECO:0000256" key="1">
    <source>
        <dbReference type="ARBA" id="ARBA00009545"/>
    </source>
</evidence>
<dbReference type="GO" id="GO:0005975">
    <property type="term" value="P:carbohydrate metabolic process"/>
    <property type="evidence" value="ECO:0007669"/>
    <property type="project" value="InterPro"/>
</dbReference>
<keyword evidence="3" id="KW-0378">Hydrolase</keyword>
<keyword evidence="10" id="KW-1185">Reference proteome</keyword>
<dbReference type="InterPro" id="IPR046372">
    <property type="entry name" value="PARG_cat_C"/>
</dbReference>
<evidence type="ECO:0000256" key="4">
    <source>
        <dbReference type="PIRSR" id="PIRSR607724-1"/>
    </source>
</evidence>
<organism evidence="9 10">
    <name type="scientific">Hypsibius exemplaris</name>
    <name type="common">Freshwater tardigrade</name>
    <dbReference type="NCBI Taxonomy" id="2072580"/>
    <lineage>
        <taxon>Eukaryota</taxon>
        <taxon>Metazoa</taxon>
        <taxon>Ecdysozoa</taxon>
        <taxon>Tardigrada</taxon>
        <taxon>Eutardigrada</taxon>
        <taxon>Parachela</taxon>
        <taxon>Hypsibioidea</taxon>
        <taxon>Hypsibiidae</taxon>
        <taxon>Hypsibius</taxon>
    </lineage>
</organism>
<comment type="caution">
    <text evidence="9">The sequence shown here is derived from an EMBL/GenBank/DDBJ whole genome shotgun (WGS) entry which is preliminary data.</text>
</comment>
<dbReference type="AlphaFoldDB" id="A0A9X6RNI3"/>
<evidence type="ECO:0000259" key="7">
    <source>
        <dbReference type="Pfam" id="PF05028"/>
    </source>
</evidence>
<evidence type="ECO:0000256" key="3">
    <source>
        <dbReference type="ARBA" id="ARBA00022801"/>
    </source>
</evidence>
<feature type="domain" description="PARG helical" evidence="8">
    <location>
        <begin position="302"/>
        <end position="427"/>
    </location>
</feature>
<dbReference type="GO" id="GO:0004649">
    <property type="term" value="F:poly(ADP-ribose) glycohydrolase activity"/>
    <property type="evidence" value="ECO:0007669"/>
    <property type="project" value="UniProtKB-EC"/>
</dbReference>
<dbReference type="GO" id="GO:0006282">
    <property type="term" value="P:regulation of DNA repair"/>
    <property type="evidence" value="ECO:0007669"/>
    <property type="project" value="InterPro"/>
</dbReference>
<dbReference type="GO" id="GO:0005737">
    <property type="term" value="C:cytoplasm"/>
    <property type="evidence" value="ECO:0007669"/>
    <property type="project" value="TreeGrafter"/>
</dbReference>
<protein>
    <recommendedName>
        <fullName evidence="2">poly(ADP-ribose) glycohydrolase</fullName>
        <ecNumber evidence="2">3.2.1.143</ecNumber>
    </recommendedName>
</protein>
<evidence type="ECO:0000313" key="9">
    <source>
        <dbReference type="EMBL" id="OWA53691.1"/>
    </source>
</evidence>